<dbReference type="SMART" id="SM00355">
    <property type="entry name" value="ZnF_C2H2"/>
    <property type="match status" value="16"/>
</dbReference>
<feature type="region of interest" description="Disordered" evidence="10">
    <location>
        <begin position="1028"/>
        <end position="1125"/>
    </location>
</feature>
<feature type="compositionally biased region" description="Polar residues" evidence="10">
    <location>
        <begin position="57"/>
        <end position="75"/>
    </location>
</feature>
<dbReference type="PANTHER" id="PTHR47772:SF13">
    <property type="entry name" value="GASTRULA ZINC FINGER PROTEIN XLCGF49.1-LIKE-RELATED"/>
    <property type="match status" value="1"/>
</dbReference>
<dbReference type="PROSITE" id="PS50157">
    <property type="entry name" value="ZINC_FINGER_C2H2_2"/>
    <property type="match status" value="14"/>
</dbReference>
<reference evidence="12" key="1">
    <citation type="submission" date="2025-08" db="UniProtKB">
        <authorList>
            <consortium name="Ensembl"/>
        </authorList>
    </citation>
    <scope>IDENTIFICATION</scope>
</reference>
<feature type="domain" description="C2H2-type" evidence="11">
    <location>
        <begin position="1252"/>
        <end position="1279"/>
    </location>
</feature>
<keyword evidence="13" id="KW-1185">Reference proteome</keyword>
<feature type="region of interest" description="Disordered" evidence="10">
    <location>
        <begin position="54"/>
        <end position="112"/>
    </location>
</feature>
<feature type="region of interest" description="Disordered" evidence="10">
    <location>
        <begin position="531"/>
        <end position="602"/>
    </location>
</feature>
<evidence type="ECO:0000256" key="1">
    <source>
        <dbReference type="ARBA" id="ARBA00004123"/>
    </source>
</evidence>
<feature type="compositionally biased region" description="Basic residues" evidence="10">
    <location>
        <begin position="473"/>
        <end position="493"/>
    </location>
</feature>
<dbReference type="Ensembl" id="ENSMAMT00000063361.1">
    <property type="protein sequence ID" value="ENSMAMP00000068355.1"/>
    <property type="gene ID" value="ENSMAMG00000026756.1"/>
</dbReference>
<keyword evidence="5" id="KW-0862">Zinc</keyword>
<evidence type="ECO:0000256" key="8">
    <source>
        <dbReference type="ARBA" id="ARBA00023242"/>
    </source>
</evidence>
<dbReference type="FunFam" id="3.30.160.60:FF:000060">
    <property type="entry name" value="zinc finger protein 436"/>
    <property type="match status" value="1"/>
</dbReference>
<dbReference type="FunFam" id="3.30.160.60:FF:000690">
    <property type="entry name" value="Zinc finger protein 354C"/>
    <property type="match status" value="1"/>
</dbReference>
<feature type="compositionally biased region" description="Basic residues" evidence="10">
    <location>
        <begin position="652"/>
        <end position="663"/>
    </location>
</feature>
<feature type="compositionally biased region" description="Polar residues" evidence="10">
    <location>
        <begin position="1921"/>
        <end position="1950"/>
    </location>
</feature>
<evidence type="ECO:0000256" key="2">
    <source>
        <dbReference type="ARBA" id="ARBA00022723"/>
    </source>
</evidence>
<dbReference type="PANTHER" id="PTHR47772">
    <property type="entry name" value="ZINC FINGER PROTEIN 200"/>
    <property type="match status" value="1"/>
</dbReference>
<evidence type="ECO:0000256" key="3">
    <source>
        <dbReference type="ARBA" id="ARBA00022737"/>
    </source>
</evidence>
<feature type="compositionally biased region" description="Basic and acidic residues" evidence="10">
    <location>
        <begin position="406"/>
        <end position="415"/>
    </location>
</feature>
<feature type="domain" description="C2H2-type" evidence="11">
    <location>
        <begin position="1711"/>
        <end position="1739"/>
    </location>
</feature>
<evidence type="ECO:0000256" key="7">
    <source>
        <dbReference type="ARBA" id="ARBA00023163"/>
    </source>
</evidence>
<feature type="domain" description="C2H2-type" evidence="11">
    <location>
        <begin position="1413"/>
        <end position="1440"/>
    </location>
</feature>
<feature type="compositionally biased region" description="Basic residues" evidence="10">
    <location>
        <begin position="927"/>
        <end position="939"/>
    </location>
</feature>
<organism evidence="12 13">
    <name type="scientific">Mastacembelus armatus</name>
    <name type="common">zig-zag eel</name>
    <dbReference type="NCBI Taxonomy" id="205130"/>
    <lineage>
        <taxon>Eukaryota</taxon>
        <taxon>Metazoa</taxon>
        <taxon>Chordata</taxon>
        <taxon>Craniata</taxon>
        <taxon>Vertebrata</taxon>
        <taxon>Euteleostomi</taxon>
        <taxon>Actinopterygii</taxon>
        <taxon>Neopterygii</taxon>
        <taxon>Teleostei</taxon>
        <taxon>Neoteleostei</taxon>
        <taxon>Acanthomorphata</taxon>
        <taxon>Anabantaria</taxon>
        <taxon>Synbranchiformes</taxon>
        <taxon>Mastacembelidae</taxon>
        <taxon>Mastacembelus</taxon>
    </lineage>
</organism>
<feature type="compositionally biased region" description="Basic residues" evidence="10">
    <location>
        <begin position="1170"/>
        <end position="1193"/>
    </location>
</feature>
<feature type="region of interest" description="Disordered" evidence="10">
    <location>
        <begin position="236"/>
        <end position="255"/>
    </location>
</feature>
<dbReference type="InterPro" id="IPR013087">
    <property type="entry name" value="Znf_C2H2_type"/>
</dbReference>
<dbReference type="Gene3D" id="3.30.160.60">
    <property type="entry name" value="Classic Zinc Finger"/>
    <property type="match status" value="9"/>
</dbReference>
<comment type="subcellular location">
    <subcellularLocation>
        <location evidence="1">Nucleus</location>
    </subcellularLocation>
</comment>
<evidence type="ECO:0000256" key="4">
    <source>
        <dbReference type="ARBA" id="ARBA00022771"/>
    </source>
</evidence>
<dbReference type="InterPro" id="IPR050636">
    <property type="entry name" value="C2H2-ZF_domain-containing"/>
</dbReference>
<feature type="compositionally biased region" description="Basic residues" evidence="10">
    <location>
        <begin position="545"/>
        <end position="563"/>
    </location>
</feature>
<feature type="domain" description="C2H2-type" evidence="11">
    <location>
        <begin position="1810"/>
        <end position="1832"/>
    </location>
</feature>
<feature type="domain" description="C2H2-type" evidence="11">
    <location>
        <begin position="1768"/>
        <end position="1790"/>
    </location>
</feature>
<feature type="region of interest" description="Disordered" evidence="10">
    <location>
        <begin position="1219"/>
        <end position="1244"/>
    </location>
</feature>
<feature type="region of interest" description="Disordered" evidence="10">
    <location>
        <begin position="927"/>
        <end position="960"/>
    </location>
</feature>
<protein>
    <submittedName>
        <fullName evidence="12">Uncharacterized LOC113126974</fullName>
    </submittedName>
</protein>
<feature type="domain" description="C2H2-type" evidence="11">
    <location>
        <begin position="1740"/>
        <end position="1767"/>
    </location>
</feature>
<dbReference type="Proteomes" id="UP000261640">
    <property type="component" value="Unplaced"/>
</dbReference>
<feature type="domain" description="C2H2-type" evidence="11">
    <location>
        <begin position="1358"/>
        <end position="1385"/>
    </location>
</feature>
<feature type="region of interest" description="Disordered" evidence="10">
    <location>
        <begin position="1912"/>
        <end position="1975"/>
    </location>
</feature>
<feature type="region of interest" description="Disordered" evidence="10">
    <location>
        <begin position="1838"/>
        <end position="1868"/>
    </location>
</feature>
<keyword evidence="6" id="KW-0805">Transcription regulation</keyword>
<feature type="region of interest" description="Disordered" evidence="10">
    <location>
        <begin position="404"/>
        <end position="428"/>
    </location>
</feature>
<feature type="compositionally biased region" description="Polar residues" evidence="10">
    <location>
        <begin position="1110"/>
        <end position="1125"/>
    </location>
</feature>
<name>A0A7N8YP87_9TELE</name>
<dbReference type="GO" id="GO:0008270">
    <property type="term" value="F:zinc ion binding"/>
    <property type="evidence" value="ECO:0007669"/>
    <property type="project" value="UniProtKB-KW"/>
</dbReference>
<proteinExistence type="predicted"/>
<dbReference type="GeneTree" id="ENSGT00940000162287"/>
<feature type="region of interest" description="Disordered" evidence="10">
    <location>
        <begin position="261"/>
        <end position="307"/>
    </location>
</feature>
<evidence type="ECO:0000256" key="6">
    <source>
        <dbReference type="ARBA" id="ARBA00023015"/>
    </source>
</evidence>
<evidence type="ECO:0000256" key="5">
    <source>
        <dbReference type="ARBA" id="ARBA00022833"/>
    </source>
</evidence>
<keyword evidence="3" id="KW-0677">Repeat</keyword>
<feature type="region of interest" description="Disordered" evidence="10">
    <location>
        <begin position="1137"/>
        <end position="1193"/>
    </location>
</feature>
<feature type="domain" description="C2H2-type" evidence="11">
    <location>
        <begin position="1308"/>
        <end position="1335"/>
    </location>
</feature>
<feature type="region of interest" description="Disordered" evidence="10">
    <location>
        <begin position="1564"/>
        <end position="1595"/>
    </location>
</feature>
<dbReference type="SUPFAM" id="SSF57667">
    <property type="entry name" value="beta-beta-alpha zinc fingers"/>
    <property type="match status" value="8"/>
</dbReference>
<dbReference type="PROSITE" id="PS00028">
    <property type="entry name" value="ZINC_FINGER_C2H2_1"/>
    <property type="match status" value="13"/>
</dbReference>
<keyword evidence="7" id="KW-0804">Transcription</keyword>
<dbReference type="InParanoid" id="A0A7N8YP87"/>
<evidence type="ECO:0000256" key="10">
    <source>
        <dbReference type="SAM" id="MobiDB-lite"/>
    </source>
</evidence>
<keyword evidence="2" id="KW-0479">Metal-binding</keyword>
<feature type="domain" description="C2H2-type" evidence="11">
    <location>
        <begin position="1654"/>
        <end position="1681"/>
    </location>
</feature>
<feature type="compositionally biased region" description="Basic residues" evidence="10">
    <location>
        <begin position="1046"/>
        <end position="1059"/>
    </location>
</feature>
<feature type="compositionally biased region" description="Basic residues" evidence="10">
    <location>
        <begin position="263"/>
        <end position="272"/>
    </location>
</feature>
<feature type="domain" description="C2H2-type" evidence="11">
    <location>
        <begin position="1385"/>
        <end position="1412"/>
    </location>
</feature>
<dbReference type="Pfam" id="PF00096">
    <property type="entry name" value="zf-C2H2"/>
    <property type="match status" value="4"/>
</dbReference>
<feature type="compositionally biased region" description="Polar residues" evidence="10">
    <location>
        <begin position="564"/>
        <end position="592"/>
    </location>
</feature>
<feature type="compositionally biased region" description="Polar residues" evidence="10">
    <location>
        <begin position="102"/>
        <end position="112"/>
    </location>
</feature>
<sequence length="2024" mass="226710">MCLQTEMAAEHRFAGSCLSTVDHVERDTEEHQLSHLKSNSMAEEVTPLVKPAADIQQKASPFDPTQSKSQETDSMPCSVRDKHGNVDSFDENNIDFSPESAPKTSQKDGTMQHVESQMLNPPTVQTESEREPTSHQKEEKMLYYSVFHQMLQQQKHKPGRRFKKKTLMKMAKLFVIAKGWELETSGAKCSRGALAECERLVLNQKVDIFKSVYSVTQSDTTEARSLTVRENDCDKETDFSDKSAATAGQSATSPLIAKEKLKTRSTRKRKAKKESNLSGAAGADCSTSTNLLDGSHSAPEPLLDPRTVRASEMKRKLRKIGSVVSKEDTKITGDNSELLGKTSADISCVDSAKKPTVKRRKKARKLGVKNRTKQKPVTLTENDDVMTQDVRGGFFLSENKAAAAETHGEDLDRGTEPALKSKRRKPARTFRAKTLKAKADLLCQEVESTCGSEQHSNNQEVVLFQPLSQSQASHRRKRGKKTTTSKTYKRKTPGAKCSELKSAESEILACVSSVSADENVLLHAGNHNCAIENTEDQPRPQNSVKKARKKQIGASRSKCKRRQQAVQQLSTQNVSLPQQNETASNSVPQLQNPRKAAAKTTKSKADALNVPVCAAFSDDGTLDQCASAEVPVQMSDTKTEPTCEPGTPTLTMRRKTNTGRQRKKPVEKIKDPVTLNIPIKEETHDINVQFGTSSQKQQAAEETITNNCERKHKGRGRRKKNRVEDKTCDNGLNIKSELDQLDFPLMDMETELNESHFIKTPTETQPCRQKKLQRKYTAAQSEDSLTSYVKGLQVRSFSSRRCTKRIKKELTLKEARGKSGNITILPTKTSRVEIKASQDETQSVTKDEELITGRADENISMVKAEEAHFENVKKVKGKKKCLVVRRQPKVEPLGEETISVAAPEVPSVESGTTTTSLFENVSKNLKIKRRTKGKRPKKKVASEESDNTTEVTPSPPVSALSQNLQEDVIMRRKRRFKRVNKDLKLDPADKVSVSLGDQTKEKCPITCVTEKSGGGNKRLKSKRNIKTSECTTQAPTGELKLGENKKRGRQVRQTSRKKTLMQLRNEKSSEEQKPKCDNGVPVSPGTSKRRKTKACLRSGKATEAVKIEDTSSCSEPVLAHSSSTQDAALNGMNLNADEQEHSKSETSEGTADKIPPVESGPTAVPEGRSKMTKMRKKPRRRKTQWAVRKKLKRPQISKHCSDPAFSFNSGTSIKQEVENIEQETPVKTQSDQAGEMRAKPRLKSSPKIQKPLQCSFCGRSFRHITAFTVHRRVHTGEKPYRCPTCGKNFAQFYQLDLHLKIHRESPAVCCPCCGGKFQNKEELILHFHVHTKDIKDSTINQAGDSLESPVAPSHIKPFWCSVCLKEFSKRATFAMHRRTHAGEQHTCSVCGERFLQASRLSAHEQIHWPVKPYSCTVCCRGFAKLQELKRHSQVHSGPSPFTCATCEKSFSSFASLRSHQMDKVCSDKQDANQKDVDGFLFSQSVEGQIITPVYFKCLICKQLHRHWCQYILHVQTHTHSQSYACDTCRQQYDRGDEMRSHCAVCCRKSGEERVCRSSLTEAWKDPEAPQTQENQDKEQVEQMSPLPQVETSEKEVTCMQSPPASTCESKLPNDDCNFSPSAPISDFCPTSDRASEPRSSPHPRPLIRRHCGRYSCGRCGKSFSQWNKLWLHQRFHRQTDRTFSCTHCDLEFRFLGSYVDHLQEHAAQTPYACPLCPDTFANNESLSVHISESHKQHRSKKCSTCGKNFSTLRNLKKHKQLHKGANSHYCLPCHLSFCSNSALESHLKTHRPRLNVPKPAGTVEPLLFPYHCNKCTATFSSTDLLQAHQVCHFTVGKKKESPPETITSRVPSRNPEDVSELPQQKHRVPVSNKKHLFRYPHPDRLYVVPAVSSEPPVVISDTEEEDTSTCNTVFDFPQRQPGANGNLPDSSNSEIPQSSSHTGSSLIQLQDHSEKPPLLPGSNRDQDFSDSISCDSDSSEHMSLFLFPNDEELVEESHRCAVCMEAFTDISKLHEHYVAHARGI</sequence>
<evidence type="ECO:0000259" key="11">
    <source>
        <dbReference type="PROSITE" id="PS50157"/>
    </source>
</evidence>
<feature type="domain" description="C2H2-type" evidence="11">
    <location>
        <begin position="1683"/>
        <end position="1710"/>
    </location>
</feature>
<evidence type="ECO:0000313" key="13">
    <source>
        <dbReference type="Proteomes" id="UP000261640"/>
    </source>
</evidence>
<evidence type="ECO:0000256" key="9">
    <source>
        <dbReference type="PROSITE-ProRule" id="PRU00042"/>
    </source>
</evidence>
<evidence type="ECO:0000313" key="12">
    <source>
        <dbReference type="Ensembl" id="ENSMAMP00000068355.1"/>
    </source>
</evidence>
<reference evidence="12" key="2">
    <citation type="submission" date="2025-09" db="UniProtKB">
        <authorList>
            <consortium name="Ensembl"/>
        </authorList>
    </citation>
    <scope>IDENTIFICATION</scope>
</reference>
<feature type="domain" description="C2H2-type" evidence="11">
    <location>
        <begin position="1280"/>
        <end position="1307"/>
    </location>
</feature>
<keyword evidence="4 9" id="KW-0863">Zinc-finger</keyword>
<feature type="domain" description="C2H2-type" evidence="11">
    <location>
        <begin position="1441"/>
        <end position="1470"/>
    </location>
</feature>
<keyword evidence="8" id="KW-0539">Nucleus</keyword>
<feature type="domain" description="C2H2-type" evidence="11">
    <location>
        <begin position="1998"/>
        <end position="2021"/>
    </location>
</feature>
<dbReference type="GO" id="GO:0005634">
    <property type="term" value="C:nucleus"/>
    <property type="evidence" value="ECO:0007669"/>
    <property type="project" value="UniProtKB-SubCell"/>
</dbReference>
<dbReference type="InterPro" id="IPR036236">
    <property type="entry name" value="Znf_C2H2_sf"/>
</dbReference>
<accession>A0A7N8YP87</accession>
<feature type="region of interest" description="Disordered" evidence="10">
    <location>
        <begin position="467"/>
        <end position="495"/>
    </location>
</feature>
<feature type="region of interest" description="Disordered" evidence="10">
    <location>
        <begin position="636"/>
        <end position="665"/>
    </location>
</feature>
<feature type="compositionally biased region" description="Basic and acidic residues" evidence="10">
    <location>
        <begin position="1064"/>
        <end position="1076"/>
    </location>
</feature>